<evidence type="ECO:0000313" key="7">
    <source>
        <dbReference type="Proteomes" id="UP001284601"/>
    </source>
</evidence>
<keyword evidence="7" id="KW-1185">Reference proteome</keyword>
<evidence type="ECO:0000256" key="3">
    <source>
        <dbReference type="ARBA" id="ARBA00023163"/>
    </source>
</evidence>
<protein>
    <submittedName>
        <fullName evidence="6">TetR/AcrR family transcriptional regulator</fullName>
    </submittedName>
</protein>
<dbReference type="PANTHER" id="PTHR47506:SF1">
    <property type="entry name" value="HTH-TYPE TRANSCRIPTIONAL REGULATOR YJDC"/>
    <property type="match status" value="1"/>
</dbReference>
<dbReference type="SUPFAM" id="SSF46689">
    <property type="entry name" value="Homeodomain-like"/>
    <property type="match status" value="1"/>
</dbReference>
<evidence type="ECO:0000313" key="6">
    <source>
        <dbReference type="EMBL" id="MDW5598929.1"/>
    </source>
</evidence>
<feature type="DNA-binding region" description="H-T-H motif" evidence="4">
    <location>
        <begin position="40"/>
        <end position="59"/>
    </location>
</feature>
<accession>A0ABU4I0P0</accession>
<feature type="domain" description="HTH tetR-type" evidence="5">
    <location>
        <begin position="17"/>
        <end position="77"/>
    </location>
</feature>
<comment type="caution">
    <text evidence="6">The sequence shown here is derived from an EMBL/GenBank/DDBJ whole genome shotgun (WGS) entry which is preliminary data.</text>
</comment>
<evidence type="ECO:0000256" key="2">
    <source>
        <dbReference type="ARBA" id="ARBA00023125"/>
    </source>
</evidence>
<proteinExistence type="predicted"/>
<reference evidence="7" key="1">
    <citation type="submission" date="2023-07" db="EMBL/GenBank/DDBJ databases">
        <title>Conexibacter stalactiti sp. nov., isolated from stalactites in a lava cave and emended description of the genus Conexibacter.</title>
        <authorList>
            <person name="Lee S.D."/>
        </authorList>
    </citation>
    <scope>NUCLEOTIDE SEQUENCE [LARGE SCALE GENOMIC DNA]</scope>
    <source>
        <strain evidence="7">KCTC 39840</strain>
    </source>
</reference>
<dbReference type="InterPro" id="IPR001647">
    <property type="entry name" value="HTH_TetR"/>
</dbReference>
<reference evidence="6 7" key="2">
    <citation type="submission" date="2023-10" db="EMBL/GenBank/DDBJ databases">
        <authorList>
            <person name="Han X.F."/>
        </authorList>
    </citation>
    <scope>NUCLEOTIDE SEQUENCE [LARGE SCALE GENOMIC DNA]</scope>
    <source>
        <strain evidence="6 7">KCTC 39840</strain>
    </source>
</reference>
<dbReference type="Gene3D" id="1.10.10.60">
    <property type="entry name" value="Homeodomain-like"/>
    <property type="match status" value="1"/>
</dbReference>
<name>A0ABU4I0P0_9ACTN</name>
<dbReference type="Proteomes" id="UP001284601">
    <property type="component" value="Unassembled WGS sequence"/>
</dbReference>
<dbReference type="PROSITE" id="PS50977">
    <property type="entry name" value="HTH_TETR_2"/>
    <property type="match status" value="1"/>
</dbReference>
<keyword evidence="1" id="KW-0805">Transcription regulation</keyword>
<dbReference type="PANTHER" id="PTHR47506">
    <property type="entry name" value="TRANSCRIPTIONAL REGULATORY PROTEIN"/>
    <property type="match status" value="1"/>
</dbReference>
<dbReference type="Pfam" id="PF00440">
    <property type="entry name" value="TetR_N"/>
    <property type="match status" value="1"/>
</dbReference>
<evidence type="ECO:0000256" key="4">
    <source>
        <dbReference type="PROSITE-ProRule" id="PRU00335"/>
    </source>
</evidence>
<organism evidence="6 7">
    <name type="scientific">Conexibacter stalactiti</name>
    <dbReference type="NCBI Taxonomy" id="1940611"/>
    <lineage>
        <taxon>Bacteria</taxon>
        <taxon>Bacillati</taxon>
        <taxon>Actinomycetota</taxon>
        <taxon>Thermoleophilia</taxon>
        <taxon>Solirubrobacterales</taxon>
        <taxon>Conexibacteraceae</taxon>
        <taxon>Conexibacter</taxon>
    </lineage>
</organism>
<gene>
    <name evidence="6" type="ORF">R7226_31510</name>
</gene>
<dbReference type="EMBL" id="JAWSTH010000236">
    <property type="protein sequence ID" value="MDW5598929.1"/>
    <property type="molecule type" value="Genomic_DNA"/>
</dbReference>
<dbReference type="SUPFAM" id="SSF48498">
    <property type="entry name" value="Tetracyclin repressor-like, C-terminal domain"/>
    <property type="match status" value="1"/>
</dbReference>
<dbReference type="InterPro" id="IPR009057">
    <property type="entry name" value="Homeodomain-like_sf"/>
</dbReference>
<dbReference type="Gene3D" id="1.10.357.10">
    <property type="entry name" value="Tetracycline Repressor, domain 2"/>
    <property type="match status" value="1"/>
</dbReference>
<keyword evidence="2 4" id="KW-0238">DNA-binding</keyword>
<dbReference type="RefSeq" id="WP_318601527.1">
    <property type="nucleotide sequence ID" value="NZ_JAWSTH010000236.1"/>
</dbReference>
<keyword evidence="3" id="KW-0804">Transcription</keyword>
<dbReference type="InterPro" id="IPR036271">
    <property type="entry name" value="Tet_transcr_reg_TetR-rel_C_sf"/>
</dbReference>
<evidence type="ECO:0000259" key="5">
    <source>
        <dbReference type="PROSITE" id="PS50977"/>
    </source>
</evidence>
<sequence length="207" mass="22519">MATGQRYGGRSAEERRAERRTRLLDAGLELFGTRGYANTSIEALCAATRLNPRYFYESFASREELLQAVYDRHMQALAATVADAIAAAPLEPRARCEAALRSFVENQLADRRAARITYLEIVGVSLELERHRRGVLRGFAAMIEAEADRLAAGGQLPARDHHLTALALGGATDGLLTDCFTSEQPSATAAIVTTLVDLFVAAFTFEG</sequence>
<evidence type="ECO:0000256" key="1">
    <source>
        <dbReference type="ARBA" id="ARBA00023015"/>
    </source>
</evidence>